<accession>A0A812NF51</accession>
<evidence type="ECO:0000313" key="1">
    <source>
        <dbReference type="EMBL" id="CAE7309975.1"/>
    </source>
</evidence>
<feature type="non-terminal residue" evidence="1">
    <location>
        <position position="287"/>
    </location>
</feature>
<proteinExistence type="predicted"/>
<comment type="caution">
    <text evidence="1">The sequence shown here is derived from an EMBL/GenBank/DDBJ whole genome shotgun (WGS) entry which is preliminary data.</text>
</comment>
<dbReference type="Proteomes" id="UP000604046">
    <property type="component" value="Unassembled WGS sequence"/>
</dbReference>
<keyword evidence="2" id="KW-1185">Reference proteome</keyword>
<dbReference type="AlphaFoldDB" id="A0A812NF51"/>
<evidence type="ECO:0000313" key="2">
    <source>
        <dbReference type="Proteomes" id="UP000604046"/>
    </source>
</evidence>
<reference evidence="1" key="1">
    <citation type="submission" date="2021-02" db="EMBL/GenBank/DDBJ databases">
        <authorList>
            <person name="Dougan E. K."/>
            <person name="Rhodes N."/>
            <person name="Thang M."/>
            <person name="Chan C."/>
        </authorList>
    </citation>
    <scope>NUCLEOTIDE SEQUENCE</scope>
</reference>
<dbReference type="EMBL" id="CAJNDS010002078">
    <property type="protein sequence ID" value="CAE7309975.1"/>
    <property type="molecule type" value="Genomic_DNA"/>
</dbReference>
<evidence type="ECO:0008006" key="3">
    <source>
        <dbReference type="Google" id="ProtNLM"/>
    </source>
</evidence>
<gene>
    <name evidence="1" type="ORF">SNAT2548_LOCUS16285</name>
</gene>
<dbReference type="SUPFAM" id="SSF50156">
    <property type="entry name" value="PDZ domain-like"/>
    <property type="match status" value="1"/>
</dbReference>
<protein>
    <recommendedName>
        <fullName evidence="3">PDZ domain-containing protein</fullName>
    </recommendedName>
</protein>
<dbReference type="OrthoDB" id="435185at2759"/>
<dbReference type="InterPro" id="IPR036034">
    <property type="entry name" value="PDZ_sf"/>
</dbReference>
<name>A0A812NF51_9DINO</name>
<sequence>MGHPSLRRLMLAGNSLVPQAAGISPPTPIVDRHYCNGISRPCEYLVEVDTSEERFGIHLQIDKLNRTLKISSIDSGGLIARWGEEHSEEAVALGDHVLEVNGLRAIDEILAECRKCQVQRVIFKRAASILKANSRIQLVDHRDQPQAKGKLGKTVQWYGSMMRWKVRLDDGTVLMCRSTDLCPCDAPIPMEFGVGEMVQSQSLGAKGVVCAAQATGSPQTVRVAFFNIGLREVARDGLQLIAKEEGTTEVEFYVFLEKGRGAKLGLDVTALPDGCLQVTSIGRGLVQ</sequence>
<organism evidence="1 2">
    <name type="scientific">Symbiodinium natans</name>
    <dbReference type="NCBI Taxonomy" id="878477"/>
    <lineage>
        <taxon>Eukaryota</taxon>
        <taxon>Sar</taxon>
        <taxon>Alveolata</taxon>
        <taxon>Dinophyceae</taxon>
        <taxon>Suessiales</taxon>
        <taxon>Symbiodiniaceae</taxon>
        <taxon>Symbiodinium</taxon>
    </lineage>
</organism>